<dbReference type="AlphaFoldDB" id="A0A0A9F278"/>
<proteinExistence type="predicted"/>
<dbReference type="EMBL" id="GBRH01195488">
    <property type="protein sequence ID" value="JAE02408.1"/>
    <property type="molecule type" value="Transcribed_RNA"/>
</dbReference>
<evidence type="ECO:0000313" key="2">
    <source>
        <dbReference type="EMBL" id="JAE02408.1"/>
    </source>
</evidence>
<accession>A0A0A9F278</accession>
<sequence>MEDAAKIWASPNETSSPSRGDGGVALRARALRKAASELRGVAAG</sequence>
<evidence type="ECO:0000256" key="1">
    <source>
        <dbReference type="SAM" id="MobiDB-lite"/>
    </source>
</evidence>
<reference evidence="2" key="1">
    <citation type="submission" date="2014-09" db="EMBL/GenBank/DDBJ databases">
        <authorList>
            <person name="Magalhaes I.L.F."/>
            <person name="Oliveira U."/>
            <person name="Santos F.R."/>
            <person name="Vidigal T.H.D.A."/>
            <person name="Brescovit A.D."/>
            <person name="Santos A.J."/>
        </authorList>
    </citation>
    <scope>NUCLEOTIDE SEQUENCE</scope>
    <source>
        <tissue evidence="2">Shoot tissue taken approximately 20 cm above the soil surface</tissue>
    </source>
</reference>
<feature type="region of interest" description="Disordered" evidence="1">
    <location>
        <begin position="1"/>
        <end position="23"/>
    </location>
</feature>
<protein>
    <submittedName>
        <fullName evidence="2">Uncharacterized protein</fullName>
    </submittedName>
</protein>
<organism evidence="2">
    <name type="scientific">Arundo donax</name>
    <name type="common">Giant reed</name>
    <name type="synonym">Donax arundinaceus</name>
    <dbReference type="NCBI Taxonomy" id="35708"/>
    <lineage>
        <taxon>Eukaryota</taxon>
        <taxon>Viridiplantae</taxon>
        <taxon>Streptophyta</taxon>
        <taxon>Embryophyta</taxon>
        <taxon>Tracheophyta</taxon>
        <taxon>Spermatophyta</taxon>
        <taxon>Magnoliopsida</taxon>
        <taxon>Liliopsida</taxon>
        <taxon>Poales</taxon>
        <taxon>Poaceae</taxon>
        <taxon>PACMAD clade</taxon>
        <taxon>Arundinoideae</taxon>
        <taxon>Arundineae</taxon>
        <taxon>Arundo</taxon>
    </lineage>
</organism>
<name>A0A0A9F278_ARUDO</name>
<reference evidence="2" key="2">
    <citation type="journal article" date="2015" name="Data Brief">
        <title>Shoot transcriptome of the giant reed, Arundo donax.</title>
        <authorList>
            <person name="Barrero R.A."/>
            <person name="Guerrero F.D."/>
            <person name="Moolhuijzen P."/>
            <person name="Goolsby J.A."/>
            <person name="Tidwell J."/>
            <person name="Bellgard S.E."/>
            <person name="Bellgard M.I."/>
        </authorList>
    </citation>
    <scope>NUCLEOTIDE SEQUENCE</scope>
    <source>
        <tissue evidence="2">Shoot tissue taken approximately 20 cm above the soil surface</tissue>
    </source>
</reference>